<evidence type="ECO:0000313" key="2">
    <source>
        <dbReference type="Proteomes" id="UP000032142"/>
    </source>
</evidence>
<organism evidence="1 2">
    <name type="scientific">Gossypium arboreum</name>
    <name type="common">Tree cotton</name>
    <name type="synonym">Gossypium nanking</name>
    <dbReference type="NCBI Taxonomy" id="29729"/>
    <lineage>
        <taxon>Eukaryota</taxon>
        <taxon>Viridiplantae</taxon>
        <taxon>Streptophyta</taxon>
        <taxon>Embryophyta</taxon>
        <taxon>Tracheophyta</taxon>
        <taxon>Spermatophyta</taxon>
        <taxon>Magnoliopsida</taxon>
        <taxon>eudicotyledons</taxon>
        <taxon>Gunneridae</taxon>
        <taxon>Pentapetalae</taxon>
        <taxon>rosids</taxon>
        <taxon>malvids</taxon>
        <taxon>Malvales</taxon>
        <taxon>Malvaceae</taxon>
        <taxon>Malvoideae</taxon>
        <taxon>Gossypium</taxon>
    </lineage>
</organism>
<keyword evidence="2" id="KW-1185">Reference proteome</keyword>
<proteinExistence type="predicted"/>
<dbReference type="AlphaFoldDB" id="A0A0B0NIW8"/>
<reference evidence="2" key="1">
    <citation type="submission" date="2014-09" db="EMBL/GenBank/DDBJ databases">
        <authorList>
            <person name="Mudge J."/>
            <person name="Ramaraj T."/>
            <person name="Lindquist I.E."/>
            <person name="Bharti A.K."/>
            <person name="Sundararajan A."/>
            <person name="Cameron C.T."/>
            <person name="Woodward J.E."/>
            <person name="May G.D."/>
            <person name="Brubaker C."/>
            <person name="Broadhvest J."/>
            <person name="Wilkins T.A."/>
        </authorList>
    </citation>
    <scope>NUCLEOTIDE SEQUENCE</scope>
    <source>
        <strain evidence="2">cv. AKA8401</strain>
    </source>
</reference>
<evidence type="ECO:0000313" key="1">
    <source>
        <dbReference type="EMBL" id="KHG12770.1"/>
    </source>
</evidence>
<protein>
    <submittedName>
        <fullName evidence="1">Uncharacterized protein</fullName>
    </submittedName>
</protein>
<accession>A0A0B0NIW8</accession>
<name>A0A0B0NIW8_GOSAR</name>
<dbReference type="Proteomes" id="UP000032142">
    <property type="component" value="Unassembled WGS sequence"/>
</dbReference>
<dbReference type="EMBL" id="KN398291">
    <property type="protein sequence ID" value="KHG12770.1"/>
    <property type="molecule type" value="Genomic_DNA"/>
</dbReference>
<sequence>MACHRIGRVQGFLQLQVDEALGAKLG</sequence>
<gene>
    <name evidence="1" type="ORF">F383_04321</name>
</gene>